<name>A0ABP9DNM1_9ACTN</name>
<proteinExistence type="predicted"/>
<organism evidence="2 3">
    <name type="scientific">Kitasatospora terrestris</name>
    <dbReference type="NCBI Taxonomy" id="258051"/>
    <lineage>
        <taxon>Bacteria</taxon>
        <taxon>Bacillati</taxon>
        <taxon>Actinomycetota</taxon>
        <taxon>Actinomycetes</taxon>
        <taxon>Kitasatosporales</taxon>
        <taxon>Streptomycetaceae</taxon>
        <taxon>Kitasatospora</taxon>
    </lineage>
</organism>
<dbReference type="RefSeq" id="WP_345697137.1">
    <property type="nucleotide sequence ID" value="NZ_BAABIS010000001.1"/>
</dbReference>
<dbReference type="Proteomes" id="UP001501752">
    <property type="component" value="Unassembled WGS sequence"/>
</dbReference>
<feature type="region of interest" description="Disordered" evidence="1">
    <location>
        <begin position="1"/>
        <end position="59"/>
    </location>
</feature>
<evidence type="ECO:0000313" key="3">
    <source>
        <dbReference type="Proteomes" id="UP001501752"/>
    </source>
</evidence>
<evidence type="ECO:0008006" key="4">
    <source>
        <dbReference type="Google" id="ProtNLM"/>
    </source>
</evidence>
<dbReference type="Pfam" id="PF19794">
    <property type="entry name" value="DUF6278"/>
    <property type="match status" value="1"/>
</dbReference>
<comment type="caution">
    <text evidence="2">The sequence shown here is derived from an EMBL/GenBank/DDBJ whole genome shotgun (WGS) entry which is preliminary data.</text>
</comment>
<feature type="compositionally biased region" description="Low complexity" evidence="1">
    <location>
        <begin position="14"/>
        <end position="26"/>
    </location>
</feature>
<sequence>MGMGFLGRWRARRTAAGQDGQDGQNGRADRAGRFEAADRDDGDDREAGSTGPGAEERERGMAELFAECGLLRELAWDAGVRLDDSVESLTALDQLLPRWRDDPVVSEWLGNDVGLYLGSVLHREVAGSRWRLDERERPLLVLPTGAEVDVTAVGRGWAEQGSPQLATAYLALANG</sequence>
<keyword evidence="3" id="KW-1185">Reference proteome</keyword>
<dbReference type="InterPro" id="IPR046245">
    <property type="entry name" value="DUF6278"/>
</dbReference>
<reference evidence="3" key="1">
    <citation type="journal article" date="2019" name="Int. J. Syst. Evol. Microbiol.">
        <title>The Global Catalogue of Microorganisms (GCM) 10K type strain sequencing project: providing services to taxonomists for standard genome sequencing and annotation.</title>
        <authorList>
            <consortium name="The Broad Institute Genomics Platform"/>
            <consortium name="The Broad Institute Genome Sequencing Center for Infectious Disease"/>
            <person name="Wu L."/>
            <person name="Ma J."/>
        </authorList>
    </citation>
    <scope>NUCLEOTIDE SEQUENCE [LARGE SCALE GENOMIC DNA]</scope>
    <source>
        <strain evidence="3">JCM 13006</strain>
    </source>
</reference>
<gene>
    <name evidence="2" type="ORF">GCM10023235_27820</name>
</gene>
<dbReference type="EMBL" id="BAABIS010000001">
    <property type="protein sequence ID" value="GAA4849361.1"/>
    <property type="molecule type" value="Genomic_DNA"/>
</dbReference>
<protein>
    <recommendedName>
        <fullName evidence="4">DUF3806 domain-containing protein</fullName>
    </recommendedName>
</protein>
<evidence type="ECO:0000313" key="2">
    <source>
        <dbReference type="EMBL" id="GAA4849361.1"/>
    </source>
</evidence>
<evidence type="ECO:0000256" key="1">
    <source>
        <dbReference type="SAM" id="MobiDB-lite"/>
    </source>
</evidence>
<feature type="compositionally biased region" description="Basic and acidic residues" evidence="1">
    <location>
        <begin position="27"/>
        <end position="39"/>
    </location>
</feature>
<accession>A0ABP9DNM1</accession>